<dbReference type="RefSeq" id="WP_242755577.1">
    <property type="nucleotide sequence ID" value="NZ_CP093846.1"/>
</dbReference>
<gene>
    <name evidence="2" type="ORF">MMF93_27245</name>
</gene>
<evidence type="ECO:0000313" key="2">
    <source>
        <dbReference type="EMBL" id="UNS99729.1"/>
    </source>
</evidence>
<evidence type="ECO:0000259" key="1">
    <source>
        <dbReference type="Pfam" id="PF12986"/>
    </source>
</evidence>
<accession>A0ABY3XZG1</accession>
<sequence length="114" mass="12150">MPMSFTSTPSSDSSVFVTGEAKASANNPITTQFGMFYIALVVEKGTHRILDAECSATLALTNSFVKSLIAGECITEEGLLAERITTRYHGSSQRALLTALRNAATKYRAAVGLT</sequence>
<keyword evidence="3" id="KW-1185">Reference proteome</keyword>
<protein>
    <submittedName>
        <fullName evidence="2">DUF3870 domain-containing protein</fullName>
    </submittedName>
</protein>
<name>A0ABY3XZG1_9ACTN</name>
<feature type="domain" description="DUF3870" evidence="1">
    <location>
        <begin position="16"/>
        <end position="108"/>
    </location>
</feature>
<reference evidence="2 3" key="1">
    <citation type="journal article" date="2023" name="Microbiol. Spectr.">
        <title>Synergy between Genome Mining, Metabolomics, and Bioinformatics Uncovers Antibacterial Chlorinated Carbazole Alkaloids and Their Biosynthetic Gene Cluster from Streptomyces tubbatahanensis sp. nov., a Novel Actinomycete Isolated from Sulu Sea, Philippines.</title>
        <authorList>
            <person name="Tenebro C.P."/>
            <person name="Trono D.J.V.L."/>
            <person name="Balida L.A.P."/>
            <person name="Bayog L.K.A."/>
            <person name="Bruna J.R."/>
            <person name="Sabido E.M."/>
            <person name="Caspe D.P.C."/>
            <person name="de Los Santos E.L.C."/>
            <person name="Saludes J.P."/>
            <person name="Dalisay D.S."/>
        </authorList>
    </citation>
    <scope>NUCLEOTIDE SEQUENCE [LARGE SCALE GENOMIC DNA]</scope>
    <source>
        <strain evidence="2 3">DSD3025</strain>
    </source>
</reference>
<dbReference type="Proteomes" id="UP001202244">
    <property type="component" value="Chromosome"/>
</dbReference>
<dbReference type="Pfam" id="PF12986">
    <property type="entry name" value="DUF3870"/>
    <property type="match status" value="1"/>
</dbReference>
<organism evidence="2 3">
    <name type="scientific">Streptomyces tubbatahanensis</name>
    <dbReference type="NCBI Taxonomy" id="2923272"/>
    <lineage>
        <taxon>Bacteria</taxon>
        <taxon>Bacillati</taxon>
        <taxon>Actinomycetota</taxon>
        <taxon>Actinomycetes</taxon>
        <taxon>Kitasatosporales</taxon>
        <taxon>Streptomycetaceae</taxon>
        <taxon>Streptomyces</taxon>
    </lineage>
</organism>
<dbReference type="EMBL" id="CP093846">
    <property type="protein sequence ID" value="UNS99729.1"/>
    <property type="molecule type" value="Genomic_DNA"/>
</dbReference>
<dbReference type="InterPro" id="IPR024617">
    <property type="entry name" value="DUF3870"/>
</dbReference>
<proteinExistence type="predicted"/>
<evidence type="ECO:0000313" key="3">
    <source>
        <dbReference type="Proteomes" id="UP001202244"/>
    </source>
</evidence>